<dbReference type="Proteomes" id="UP000663855">
    <property type="component" value="Unassembled WGS sequence"/>
</dbReference>
<evidence type="ECO:0000313" key="2">
    <source>
        <dbReference type="EMBL" id="CAF1626973.1"/>
    </source>
</evidence>
<evidence type="ECO:0000313" key="7">
    <source>
        <dbReference type="EMBL" id="CAF4219073.1"/>
    </source>
</evidence>
<dbReference type="Proteomes" id="UP000663887">
    <property type="component" value="Unassembled WGS sequence"/>
</dbReference>
<keyword evidence="9" id="KW-1185">Reference proteome</keyword>
<name>A0A816CU77_9BILA</name>
<dbReference type="Proteomes" id="UP000663866">
    <property type="component" value="Unassembled WGS sequence"/>
</dbReference>
<dbReference type="EMBL" id="CAJNRF010014158">
    <property type="protein sequence ID" value="CAF2155408.1"/>
    <property type="molecule type" value="Genomic_DNA"/>
</dbReference>
<evidence type="ECO:0000313" key="5">
    <source>
        <dbReference type="EMBL" id="CAF3783887.1"/>
    </source>
</evidence>
<reference evidence="2" key="1">
    <citation type="submission" date="2021-02" db="EMBL/GenBank/DDBJ databases">
        <authorList>
            <person name="Nowell W R."/>
        </authorList>
    </citation>
    <scope>NUCLEOTIDE SEQUENCE</scope>
</reference>
<proteinExistence type="predicted"/>
<evidence type="ECO:0000256" key="1">
    <source>
        <dbReference type="SAM" id="MobiDB-lite"/>
    </source>
</evidence>
<dbReference type="EMBL" id="CAJOBG010000243">
    <property type="protein sequence ID" value="CAF3783887.1"/>
    <property type="molecule type" value="Genomic_DNA"/>
</dbReference>
<organism evidence="2 8">
    <name type="scientific">Rotaria magnacalcarata</name>
    <dbReference type="NCBI Taxonomy" id="392030"/>
    <lineage>
        <taxon>Eukaryota</taxon>
        <taxon>Metazoa</taxon>
        <taxon>Spiralia</taxon>
        <taxon>Gnathifera</taxon>
        <taxon>Rotifera</taxon>
        <taxon>Eurotatoria</taxon>
        <taxon>Bdelloidea</taxon>
        <taxon>Philodinida</taxon>
        <taxon>Philodinidae</taxon>
        <taxon>Rotaria</taxon>
    </lineage>
</organism>
<dbReference type="EMBL" id="CAJOBH010002270">
    <property type="protein sequence ID" value="CAF3898092.1"/>
    <property type="molecule type" value="Genomic_DNA"/>
</dbReference>
<dbReference type="Proteomes" id="UP000663842">
    <property type="component" value="Unassembled WGS sequence"/>
</dbReference>
<feature type="region of interest" description="Disordered" evidence="1">
    <location>
        <begin position="82"/>
        <end position="105"/>
    </location>
</feature>
<dbReference type="AlphaFoldDB" id="A0A816CU77"/>
<accession>A0A816CU77</accession>
<dbReference type="Proteomes" id="UP000681967">
    <property type="component" value="Unassembled WGS sequence"/>
</dbReference>
<sequence>MSKDKLLNKENEKSLSSFSKRLQSLSDSFYSTILEDSNDKKMKIKNAKQLEDFQTSQCEDFTFDQCSTSQLTSNDDFSFTFHSNDQTKSEKSKNYQKRQINHSSTPYSIRQENSLKKHQDETIVVEENRQQQAIIVGYYPVISYQPICFPQTIYLSEQQIERQLNKK</sequence>
<gene>
    <name evidence="6" type="ORF">BYL167_LOCUS8320</name>
    <name evidence="2" type="ORF">CJN711_LOCUS38825</name>
    <name evidence="5" type="ORF">OVN521_LOCUS2930</name>
    <name evidence="7" type="ORF">UXM345_LOCUS28995</name>
    <name evidence="3" type="ORF">WKI299_LOCUS31167</name>
    <name evidence="4" type="ORF">XDN619_LOCUS34501</name>
</gene>
<dbReference type="Proteomes" id="UP000663856">
    <property type="component" value="Unassembled WGS sequence"/>
</dbReference>
<protein>
    <submittedName>
        <fullName evidence="2">Uncharacterized protein</fullName>
    </submittedName>
</protein>
<dbReference type="EMBL" id="CAJOBF010006922">
    <property type="protein sequence ID" value="CAF4219073.1"/>
    <property type="molecule type" value="Genomic_DNA"/>
</dbReference>
<evidence type="ECO:0000313" key="4">
    <source>
        <dbReference type="EMBL" id="CAF2234376.1"/>
    </source>
</evidence>
<comment type="caution">
    <text evidence="2">The sequence shown here is derived from an EMBL/GenBank/DDBJ whole genome shotgun (WGS) entry which is preliminary data.</text>
</comment>
<dbReference type="EMBL" id="CAJNOV010019031">
    <property type="protein sequence ID" value="CAF1626973.1"/>
    <property type="molecule type" value="Genomic_DNA"/>
</dbReference>
<evidence type="ECO:0000313" key="6">
    <source>
        <dbReference type="EMBL" id="CAF3898092.1"/>
    </source>
</evidence>
<evidence type="ECO:0000313" key="3">
    <source>
        <dbReference type="EMBL" id="CAF2155408.1"/>
    </source>
</evidence>
<dbReference type="EMBL" id="CAJNRG010017595">
    <property type="protein sequence ID" value="CAF2234376.1"/>
    <property type="molecule type" value="Genomic_DNA"/>
</dbReference>
<evidence type="ECO:0000313" key="8">
    <source>
        <dbReference type="Proteomes" id="UP000663855"/>
    </source>
</evidence>
<evidence type="ECO:0000313" key="9">
    <source>
        <dbReference type="Proteomes" id="UP000663866"/>
    </source>
</evidence>